<evidence type="ECO:0000313" key="2">
    <source>
        <dbReference type="Proteomes" id="UP000774130"/>
    </source>
</evidence>
<accession>A0ABS6THW1</accession>
<sequence length="137" mass="15274">SGAESRNTLYSAFVKRSPKYLDPASSYSNDETPYTYNVYETLYGYHYLKRPYELVPRAAASIDPPVYLDKQGNTLPADAPGEQIAQSVYDIKLRPGMRYAPHPAFAKKSDGSYAYFPVAAAELQDKYAIPDFPLTGT</sequence>
<evidence type="ECO:0008006" key="3">
    <source>
        <dbReference type="Google" id="ProtNLM"/>
    </source>
</evidence>
<feature type="non-terminal residue" evidence="1">
    <location>
        <position position="1"/>
    </location>
</feature>
<feature type="non-terminal residue" evidence="1">
    <location>
        <position position="137"/>
    </location>
</feature>
<gene>
    <name evidence="1" type="ORF">KUA55_18215</name>
</gene>
<proteinExistence type="predicted"/>
<evidence type="ECO:0000313" key="1">
    <source>
        <dbReference type="EMBL" id="MBV7392569.1"/>
    </source>
</evidence>
<dbReference type="EMBL" id="JAHUZB010000045">
    <property type="protein sequence ID" value="MBV7392569.1"/>
    <property type="molecule type" value="Genomic_DNA"/>
</dbReference>
<organism evidence="1 2">
    <name type="scientific">Enterococcus alishanensis</name>
    <dbReference type="NCBI Taxonomy" id="1303817"/>
    <lineage>
        <taxon>Bacteria</taxon>
        <taxon>Bacillati</taxon>
        <taxon>Bacillota</taxon>
        <taxon>Bacilli</taxon>
        <taxon>Lactobacillales</taxon>
        <taxon>Enterococcaceae</taxon>
        <taxon>Enterococcus</taxon>
    </lineage>
</organism>
<reference evidence="1 2" key="1">
    <citation type="submission" date="2021-06" db="EMBL/GenBank/DDBJ databases">
        <title>Enterococcus alishanensis sp. nov., a novel lactic acid bacterium isolated from fresh coffee beans.</title>
        <authorList>
            <person name="Chen Y.-S."/>
        </authorList>
    </citation>
    <scope>NUCLEOTIDE SEQUENCE [LARGE SCALE GENOMIC DNA]</scope>
    <source>
        <strain evidence="1 2">ALS3</strain>
    </source>
</reference>
<dbReference type="Proteomes" id="UP000774130">
    <property type="component" value="Unassembled WGS sequence"/>
</dbReference>
<comment type="caution">
    <text evidence="1">The sequence shown here is derived from an EMBL/GenBank/DDBJ whole genome shotgun (WGS) entry which is preliminary data.</text>
</comment>
<dbReference type="RefSeq" id="WP_218327776.1">
    <property type="nucleotide sequence ID" value="NZ_JAHUZB010000045.1"/>
</dbReference>
<protein>
    <recommendedName>
        <fullName evidence="3">ABC transporter substrate-binding protein</fullName>
    </recommendedName>
</protein>
<name>A0ABS6THW1_9ENTE</name>
<keyword evidence="2" id="KW-1185">Reference proteome</keyword>